<name>A0A4R8TJ48_9PEZI</name>
<comment type="caution">
    <text evidence="1">The sequence shown here is derived from an EMBL/GenBank/DDBJ whole genome shotgun (WGS) entry which is preliminary data.</text>
</comment>
<evidence type="ECO:0000313" key="1">
    <source>
        <dbReference type="EMBL" id="TEA17957.1"/>
    </source>
</evidence>
<dbReference type="AlphaFoldDB" id="A0A4R8TJ48"/>
<dbReference type="EMBL" id="QAPF01000075">
    <property type="protein sequence ID" value="TEA17957.1"/>
    <property type="molecule type" value="Genomic_DNA"/>
</dbReference>
<evidence type="ECO:0000313" key="2">
    <source>
        <dbReference type="Proteomes" id="UP000295604"/>
    </source>
</evidence>
<keyword evidence="2" id="KW-1185">Reference proteome</keyword>
<dbReference type="Proteomes" id="UP000295604">
    <property type="component" value="Unassembled WGS sequence"/>
</dbReference>
<protein>
    <submittedName>
        <fullName evidence="1">Uncharacterized protein</fullName>
    </submittedName>
</protein>
<sequence>MNVLFAIQGFASRHQGQIPTSPPYRPHVGAFAKGTIKQTYRETEEFRRVPQSIRLLVKLPPGYDGPEIDPRYLVDRDLKEYCDSLDGNDV</sequence>
<organism evidence="1 2">
    <name type="scientific">Colletotrichum sidae</name>
    <dbReference type="NCBI Taxonomy" id="1347389"/>
    <lineage>
        <taxon>Eukaryota</taxon>
        <taxon>Fungi</taxon>
        <taxon>Dikarya</taxon>
        <taxon>Ascomycota</taxon>
        <taxon>Pezizomycotina</taxon>
        <taxon>Sordariomycetes</taxon>
        <taxon>Hypocreomycetidae</taxon>
        <taxon>Glomerellales</taxon>
        <taxon>Glomerellaceae</taxon>
        <taxon>Colletotrichum</taxon>
        <taxon>Colletotrichum orbiculare species complex</taxon>
    </lineage>
</organism>
<accession>A0A4R8TJ48</accession>
<gene>
    <name evidence="1" type="ORF">C8034_v011652</name>
</gene>
<reference evidence="1 2" key="1">
    <citation type="submission" date="2018-11" db="EMBL/GenBank/DDBJ databases">
        <title>Genome sequence and assembly of Colletotrichum sidae.</title>
        <authorList>
            <person name="Gan P."/>
            <person name="Shirasu K."/>
        </authorList>
    </citation>
    <scope>NUCLEOTIDE SEQUENCE [LARGE SCALE GENOMIC DNA]</scope>
    <source>
        <strain evidence="1 2">CBS 518.97</strain>
    </source>
</reference>
<proteinExistence type="predicted"/>